<evidence type="ECO:0000256" key="1">
    <source>
        <dbReference type="ARBA" id="ARBA00004651"/>
    </source>
</evidence>
<organism evidence="24 25">
    <name type="scientific">Butyricicoccus intestinisimiae</name>
    <dbReference type="NCBI Taxonomy" id="2841509"/>
    <lineage>
        <taxon>Bacteria</taxon>
        <taxon>Bacillati</taxon>
        <taxon>Bacillota</taxon>
        <taxon>Clostridia</taxon>
        <taxon>Eubacteriales</taxon>
        <taxon>Butyricicoccaceae</taxon>
        <taxon>Butyricicoccus</taxon>
    </lineage>
</organism>
<evidence type="ECO:0000256" key="9">
    <source>
        <dbReference type="ARBA" id="ARBA00022984"/>
    </source>
</evidence>
<evidence type="ECO:0000256" key="12">
    <source>
        <dbReference type="ARBA" id="ARBA00023306"/>
    </source>
</evidence>
<evidence type="ECO:0000256" key="2">
    <source>
        <dbReference type="ARBA" id="ARBA00004752"/>
    </source>
</evidence>
<dbReference type="RefSeq" id="WP_216470641.1">
    <property type="nucleotide sequence ID" value="NZ_JAHLQI010000005.1"/>
</dbReference>
<evidence type="ECO:0000256" key="19">
    <source>
        <dbReference type="ARBA" id="ARBA00044770"/>
    </source>
</evidence>
<dbReference type="NCBIfam" id="TIGR02614">
    <property type="entry name" value="ftsW"/>
    <property type="match status" value="1"/>
</dbReference>
<feature type="transmembrane region" description="Helical" evidence="23">
    <location>
        <begin position="217"/>
        <end position="233"/>
    </location>
</feature>
<name>A0ABS6ETX8_9FIRM</name>
<evidence type="ECO:0000313" key="25">
    <source>
        <dbReference type="Proteomes" id="UP000783588"/>
    </source>
</evidence>
<comment type="similarity">
    <text evidence="16">Belongs to the SEDS family. FtsW subfamily.</text>
</comment>
<comment type="pathway">
    <text evidence="2">Cell wall biogenesis; peptidoglycan biosynthesis.</text>
</comment>
<evidence type="ECO:0000256" key="8">
    <source>
        <dbReference type="ARBA" id="ARBA00022960"/>
    </source>
</evidence>
<feature type="transmembrane region" description="Helical" evidence="23">
    <location>
        <begin position="390"/>
        <end position="411"/>
    </location>
</feature>
<feature type="transmembrane region" description="Helical" evidence="23">
    <location>
        <begin position="195"/>
        <end position="211"/>
    </location>
</feature>
<feature type="transmembrane region" description="Helical" evidence="23">
    <location>
        <begin position="131"/>
        <end position="150"/>
    </location>
</feature>
<dbReference type="PANTHER" id="PTHR30474:SF2">
    <property type="entry name" value="PEPTIDOGLYCAN GLYCOSYLTRANSFERASE FTSW-RELATED"/>
    <property type="match status" value="1"/>
</dbReference>
<keyword evidence="7 23" id="KW-0812">Transmembrane</keyword>
<dbReference type="EC" id="2.4.99.28" evidence="19"/>
<feature type="compositionally biased region" description="Polar residues" evidence="22">
    <location>
        <begin position="14"/>
        <end position="25"/>
    </location>
</feature>
<keyword evidence="25" id="KW-1185">Reference proteome</keyword>
<evidence type="ECO:0000256" key="23">
    <source>
        <dbReference type="SAM" id="Phobius"/>
    </source>
</evidence>
<keyword evidence="11 23" id="KW-0472">Membrane</keyword>
<keyword evidence="10 23" id="KW-1133">Transmembrane helix</keyword>
<keyword evidence="13" id="KW-0961">Cell wall biogenesis/degradation</keyword>
<evidence type="ECO:0000256" key="21">
    <source>
        <dbReference type="ARBA" id="ARBA00049966"/>
    </source>
</evidence>
<comment type="subcellular location">
    <subcellularLocation>
        <location evidence="1">Cell membrane</location>
        <topology evidence="1">Multi-pass membrane protein</topology>
    </subcellularLocation>
</comment>
<feature type="transmembrane region" description="Helical" evidence="23">
    <location>
        <begin position="238"/>
        <end position="257"/>
    </location>
</feature>
<dbReference type="EMBL" id="JAHLQI010000005">
    <property type="protein sequence ID" value="MBU5490925.1"/>
    <property type="molecule type" value="Genomic_DNA"/>
</dbReference>
<accession>A0ABS6ETX8</accession>
<feature type="region of interest" description="Disordered" evidence="22">
    <location>
        <begin position="1"/>
        <end position="35"/>
    </location>
</feature>
<keyword evidence="9" id="KW-0573">Peptidoglycan synthesis</keyword>
<keyword evidence="6" id="KW-0808">Transferase</keyword>
<evidence type="ECO:0000256" key="16">
    <source>
        <dbReference type="ARBA" id="ARBA00038053"/>
    </source>
</evidence>
<dbReference type="Pfam" id="PF01098">
    <property type="entry name" value="FTSW_RODA_SPOVE"/>
    <property type="match status" value="1"/>
</dbReference>
<feature type="compositionally biased region" description="Basic residues" evidence="22">
    <location>
        <begin position="26"/>
        <end position="35"/>
    </location>
</feature>
<gene>
    <name evidence="24" type="primary">ftsW</name>
    <name evidence="24" type="ORF">KQI75_09905</name>
</gene>
<evidence type="ECO:0000256" key="7">
    <source>
        <dbReference type="ARBA" id="ARBA00022692"/>
    </source>
</evidence>
<keyword evidence="4" id="KW-0132">Cell division</keyword>
<feature type="transmembrane region" description="Helical" evidence="23">
    <location>
        <begin position="100"/>
        <end position="119"/>
    </location>
</feature>
<proteinExistence type="inferred from homology"/>
<evidence type="ECO:0000256" key="3">
    <source>
        <dbReference type="ARBA" id="ARBA00022475"/>
    </source>
</evidence>
<evidence type="ECO:0000313" key="24">
    <source>
        <dbReference type="EMBL" id="MBU5490925.1"/>
    </source>
</evidence>
<evidence type="ECO:0000256" key="18">
    <source>
        <dbReference type="ARBA" id="ARBA00041418"/>
    </source>
</evidence>
<keyword evidence="12" id="KW-0131">Cell cycle</keyword>
<feature type="compositionally biased region" description="Basic residues" evidence="22">
    <location>
        <begin position="1"/>
        <end position="11"/>
    </location>
</feature>
<dbReference type="InterPro" id="IPR001182">
    <property type="entry name" value="FtsW/RodA"/>
</dbReference>
<comment type="caution">
    <text evidence="24">The sequence shown here is derived from an EMBL/GenBank/DDBJ whole genome shotgun (WGS) entry which is preliminary data.</text>
</comment>
<keyword evidence="3" id="KW-1003">Cell membrane</keyword>
<comment type="catalytic activity">
    <reaction evidence="20">
        <text>[GlcNAc-(1-&gt;4)-Mur2Ac(oyl-L-Ala-gamma-D-Glu-L-Lys-D-Ala-D-Ala)](n)-di-trans,octa-cis-undecaprenyl diphosphate + beta-D-GlcNAc-(1-&gt;4)-Mur2Ac(oyl-L-Ala-gamma-D-Glu-L-Lys-D-Ala-D-Ala)-di-trans,octa-cis-undecaprenyl diphosphate = [GlcNAc-(1-&gt;4)-Mur2Ac(oyl-L-Ala-gamma-D-Glu-L-Lys-D-Ala-D-Ala)](n+1)-di-trans,octa-cis-undecaprenyl diphosphate + di-trans,octa-cis-undecaprenyl diphosphate + H(+)</text>
        <dbReference type="Rhea" id="RHEA:23708"/>
        <dbReference type="Rhea" id="RHEA-COMP:9602"/>
        <dbReference type="Rhea" id="RHEA-COMP:9603"/>
        <dbReference type="ChEBI" id="CHEBI:15378"/>
        <dbReference type="ChEBI" id="CHEBI:58405"/>
        <dbReference type="ChEBI" id="CHEBI:60033"/>
        <dbReference type="ChEBI" id="CHEBI:78435"/>
        <dbReference type="EC" id="2.4.99.28"/>
    </reaction>
</comment>
<feature type="transmembrane region" description="Helical" evidence="23">
    <location>
        <begin position="353"/>
        <end position="378"/>
    </location>
</feature>
<evidence type="ECO:0000256" key="13">
    <source>
        <dbReference type="ARBA" id="ARBA00023316"/>
    </source>
</evidence>
<feature type="transmembrane region" description="Helical" evidence="23">
    <location>
        <begin position="315"/>
        <end position="341"/>
    </location>
</feature>
<evidence type="ECO:0000256" key="17">
    <source>
        <dbReference type="ARBA" id="ARBA00041185"/>
    </source>
</evidence>
<evidence type="ECO:0000256" key="22">
    <source>
        <dbReference type="SAM" id="MobiDB-lite"/>
    </source>
</evidence>
<reference evidence="24 25" key="1">
    <citation type="submission" date="2021-06" db="EMBL/GenBank/DDBJ databases">
        <authorList>
            <person name="Sun Q."/>
            <person name="Li D."/>
        </authorList>
    </citation>
    <scope>NUCLEOTIDE SEQUENCE [LARGE SCALE GENOMIC DNA]</scope>
    <source>
        <strain evidence="24 25">MSJd-7</strain>
    </source>
</reference>
<evidence type="ECO:0000256" key="10">
    <source>
        <dbReference type="ARBA" id="ARBA00022989"/>
    </source>
</evidence>
<evidence type="ECO:0000256" key="4">
    <source>
        <dbReference type="ARBA" id="ARBA00022618"/>
    </source>
</evidence>
<evidence type="ECO:0000256" key="14">
    <source>
        <dbReference type="ARBA" id="ARBA00032370"/>
    </source>
</evidence>
<protein>
    <recommendedName>
        <fullName evidence="17">Probable peptidoglycan glycosyltransferase FtsW</fullName>
        <ecNumber evidence="19">2.4.99.28</ecNumber>
    </recommendedName>
    <alternativeName>
        <fullName evidence="18">Cell division protein FtsW</fullName>
    </alternativeName>
    <alternativeName>
        <fullName evidence="15">Cell wall polymerase</fullName>
    </alternativeName>
    <alternativeName>
        <fullName evidence="14">Peptidoglycan polymerase</fullName>
    </alternativeName>
</protein>
<dbReference type="Proteomes" id="UP000783588">
    <property type="component" value="Unassembled WGS sequence"/>
</dbReference>
<feature type="transmembrane region" description="Helical" evidence="23">
    <location>
        <begin position="68"/>
        <end position="88"/>
    </location>
</feature>
<feature type="transmembrane region" description="Helical" evidence="23">
    <location>
        <begin position="162"/>
        <end position="183"/>
    </location>
</feature>
<evidence type="ECO:0000256" key="5">
    <source>
        <dbReference type="ARBA" id="ARBA00022676"/>
    </source>
</evidence>
<keyword evidence="8" id="KW-0133">Cell shape</keyword>
<evidence type="ECO:0000256" key="11">
    <source>
        <dbReference type="ARBA" id="ARBA00023136"/>
    </source>
</evidence>
<comment type="function">
    <text evidence="21">Peptidoglycan polymerase that is essential for cell division.</text>
</comment>
<dbReference type="InterPro" id="IPR013437">
    <property type="entry name" value="FtsW"/>
</dbReference>
<evidence type="ECO:0000256" key="20">
    <source>
        <dbReference type="ARBA" id="ARBA00049902"/>
    </source>
</evidence>
<keyword evidence="5" id="KW-0328">Glycosyltransferase</keyword>
<evidence type="ECO:0000256" key="6">
    <source>
        <dbReference type="ARBA" id="ARBA00022679"/>
    </source>
</evidence>
<evidence type="ECO:0000256" key="15">
    <source>
        <dbReference type="ARBA" id="ARBA00033270"/>
    </source>
</evidence>
<dbReference type="PANTHER" id="PTHR30474">
    <property type="entry name" value="CELL CYCLE PROTEIN"/>
    <property type="match status" value="1"/>
</dbReference>
<sequence length="421" mass="46756">MAFASGKKRGTRAVSRTASRPPQKQTNRRRKKARKAQRLQALLSKNLYTRRVYGWYEQEKEKRADAPLLLVTVMLLAIGLIALLSASYPKAYYSSSTGPFYYFIRQTMFAAVGLALMYVVSCIPYWKYKRWALHLYVLSIILLIVVLTPLGTSLNNSQRWLFGFQPSEIAKLAVMLLFAKLAAKNPKSVHRVKDLMFYALLVALLIGLLALEPHMSAAMIITVVAFSILFVAGMKVWFLVPLTGAGIAIIVLAYFNLSHVHSRLKVFLDPFSDARNKGYQIVQSLIAIGSGGPFGLGLGQSRQKFLYLPEPFNDFIFSVVCEELGFIGATLILGLFAFFVYRGFSIARRAGSRFGAFLATGITMQFAFQILLNLAVVTGLFPVTGASLPMFSYGGTALVMQMLEIGILLNISRNIPPSKKQ</sequence>